<dbReference type="Proteomes" id="UP000887013">
    <property type="component" value="Unassembled WGS sequence"/>
</dbReference>
<proteinExistence type="predicted"/>
<organism evidence="1 2">
    <name type="scientific">Nephila pilipes</name>
    <name type="common">Giant wood spider</name>
    <name type="synonym">Nephila maculata</name>
    <dbReference type="NCBI Taxonomy" id="299642"/>
    <lineage>
        <taxon>Eukaryota</taxon>
        <taxon>Metazoa</taxon>
        <taxon>Ecdysozoa</taxon>
        <taxon>Arthropoda</taxon>
        <taxon>Chelicerata</taxon>
        <taxon>Arachnida</taxon>
        <taxon>Araneae</taxon>
        <taxon>Araneomorphae</taxon>
        <taxon>Entelegynae</taxon>
        <taxon>Araneoidea</taxon>
        <taxon>Nephilidae</taxon>
        <taxon>Nephila</taxon>
    </lineage>
</organism>
<evidence type="ECO:0000313" key="2">
    <source>
        <dbReference type="Proteomes" id="UP000887013"/>
    </source>
</evidence>
<reference evidence="1" key="1">
    <citation type="submission" date="2020-08" db="EMBL/GenBank/DDBJ databases">
        <title>Multicomponent nature underlies the extraordinary mechanical properties of spider dragline silk.</title>
        <authorList>
            <person name="Kono N."/>
            <person name="Nakamura H."/>
            <person name="Mori M."/>
            <person name="Yoshida Y."/>
            <person name="Ohtoshi R."/>
            <person name="Malay A.D."/>
            <person name="Moran D.A.P."/>
            <person name="Tomita M."/>
            <person name="Numata K."/>
            <person name="Arakawa K."/>
        </authorList>
    </citation>
    <scope>NUCLEOTIDE SEQUENCE</scope>
</reference>
<dbReference type="EMBL" id="BMAW01118417">
    <property type="protein sequence ID" value="GFT79617.1"/>
    <property type="molecule type" value="Genomic_DNA"/>
</dbReference>
<comment type="caution">
    <text evidence="1">The sequence shown here is derived from an EMBL/GenBank/DDBJ whole genome shotgun (WGS) entry which is preliminary data.</text>
</comment>
<gene>
    <name evidence="1" type="ORF">NPIL_69941</name>
</gene>
<evidence type="ECO:0000313" key="1">
    <source>
        <dbReference type="EMBL" id="GFT79617.1"/>
    </source>
</evidence>
<name>A0A8X6PMW3_NEPPI</name>
<keyword evidence="2" id="KW-1185">Reference proteome</keyword>
<dbReference type="AlphaFoldDB" id="A0A8X6PMW3"/>
<accession>A0A8X6PMW3</accession>
<sequence length="154" mass="17031">MPPQETFCSPFNSIPPSTHSVFFRGFGVCVPCNNNICKLENFWRCYYLKTPFPSPPPIATAPSEKHLVLSRSPMPIKGTAGFKSAILPPPKKPPCPLPFDFSALSDSCTCLIRLGSLLRKNEAHSRLAKELANLKLFLPLAPPLLPLSTREKEI</sequence>
<protein>
    <submittedName>
        <fullName evidence="1">Uncharacterized protein</fullName>
    </submittedName>
</protein>